<organism evidence="11 12">
    <name type="scientific">Flectobacillus longus</name>
    <dbReference type="NCBI Taxonomy" id="2984207"/>
    <lineage>
        <taxon>Bacteria</taxon>
        <taxon>Pseudomonadati</taxon>
        <taxon>Bacteroidota</taxon>
        <taxon>Cytophagia</taxon>
        <taxon>Cytophagales</taxon>
        <taxon>Flectobacillaceae</taxon>
        <taxon>Flectobacillus</taxon>
    </lineage>
</organism>
<feature type="transmembrane region" description="Helical" evidence="9">
    <location>
        <begin position="169"/>
        <end position="193"/>
    </location>
</feature>
<dbReference type="EMBL" id="JASHID010000004">
    <property type="protein sequence ID" value="MDI9864155.1"/>
    <property type="molecule type" value="Genomic_DNA"/>
</dbReference>
<keyword evidence="4 9" id="KW-1003">Cell membrane</keyword>
<comment type="caution">
    <text evidence="11">The sequence shown here is derived from an EMBL/GenBank/DDBJ whole genome shotgun (WGS) entry which is preliminary data.</text>
</comment>
<keyword evidence="12" id="KW-1185">Reference proteome</keyword>
<reference evidence="11 12" key="1">
    <citation type="submission" date="2023-05" db="EMBL/GenBank/DDBJ databases">
        <title>Novel species of genus Flectobacillus isolated from stream in China.</title>
        <authorList>
            <person name="Lu H."/>
        </authorList>
    </citation>
    <scope>NUCLEOTIDE SEQUENCE [LARGE SCALE GENOMIC DNA]</scope>
    <source>
        <strain evidence="11 12">DC10W</strain>
    </source>
</reference>
<dbReference type="RefSeq" id="WP_283369377.1">
    <property type="nucleotide sequence ID" value="NZ_JASHID010000004.1"/>
</dbReference>
<evidence type="ECO:0000256" key="9">
    <source>
        <dbReference type="RuleBase" id="RU361157"/>
    </source>
</evidence>
<dbReference type="InterPro" id="IPR047817">
    <property type="entry name" value="ABC2_TM_bact-type"/>
</dbReference>
<dbReference type="PANTHER" id="PTHR30413">
    <property type="entry name" value="INNER MEMBRANE TRANSPORT PERMEASE"/>
    <property type="match status" value="1"/>
</dbReference>
<keyword evidence="7 9" id="KW-1133">Transmembrane helix</keyword>
<gene>
    <name evidence="11" type="ORF">QM480_07460</name>
</gene>
<evidence type="ECO:0000256" key="2">
    <source>
        <dbReference type="ARBA" id="ARBA00007783"/>
    </source>
</evidence>
<feature type="transmembrane region" description="Helical" evidence="9">
    <location>
        <begin position="52"/>
        <end position="77"/>
    </location>
</feature>
<evidence type="ECO:0000259" key="10">
    <source>
        <dbReference type="PROSITE" id="PS51012"/>
    </source>
</evidence>
<evidence type="ECO:0000256" key="4">
    <source>
        <dbReference type="ARBA" id="ARBA00022475"/>
    </source>
</evidence>
<feature type="transmembrane region" description="Helical" evidence="9">
    <location>
        <begin position="132"/>
        <end position="157"/>
    </location>
</feature>
<evidence type="ECO:0000313" key="12">
    <source>
        <dbReference type="Proteomes" id="UP001236569"/>
    </source>
</evidence>
<evidence type="ECO:0000256" key="5">
    <source>
        <dbReference type="ARBA" id="ARBA00022519"/>
    </source>
</evidence>
<evidence type="ECO:0000256" key="7">
    <source>
        <dbReference type="ARBA" id="ARBA00022989"/>
    </source>
</evidence>
<keyword evidence="6 9" id="KW-0812">Transmembrane</keyword>
<dbReference type="Proteomes" id="UP001236569">
    <property type="component" value="Unassembled WGS sequence"/>
</dbReference>
<dbReference type="PROSITE" id="PS51012">
    <property type="entry name" value="ABC_TM2"/>
    <property type="match status" value="1"/>
</dbReference>
<name>A0ABT6YKN0_9BACT</name>
<dbReference type="PANTHER" id="PTHR30413:SF8">
    <property type="entry name" value="TRANSPORT PERMEASE PROTEIN"/>
    <property type="match status" value="1"/>
</dbReference>
<feature type="transmembrane region" description="Helical" evidence="9">
    <location>
        <begin position="205"/>
        <end position="224"/>
    </location>
</feature>
<feature type="domain" description="ABC transmembrane type-2" evidence="10">
    <location>
        <begin position="53"/>
        <end position="278"/>
    </location>
</feature>
<feature type="transmembrane region" description="Helical" evidence="9">
    <location>
        <begin position="89"/>
        <end position="111"/>
    </location>
</feature>
<comment type="similarity">
    <text evidence="2 9">Belongs to the ABC-2 integral membrane protein family.</text>
</comment>
<feature type="transmembrane region" description="Helical" evidence="9">
    <location>
        <begin position="257"/>
        <end position="275"/>
    </location>
</feature>
<evidence type="ECO:0000256" key="6">
    <source>
        <dbReference type="ARBA" id="ARBA00022692"/>
    </source>
</evidence>
<proteinExistence type="inferred from homology"/>
<accession>A0ABT6YKN0</accession>
<keyword evidence="5" id="KW-0997">Cell inner membrane</keyword>
<evidence type="ECO:0000256" key="1">
    <source>
        <dbReference type="ARBA" id="ARBA00004429"/>
    </source>
</evidence>
<keyword evidence="3 9" id="KW-0813">Transport</keyword>
<comment type="subcellular location">
    <subcellularLocation>
        <location evidence="1">Cell inner membrane</location>
        <topology evidence="1">Multi-pass membrane protein</topology>
    </subcellularLocation>
    <subcellularLocation>
        <location evidence="9">Cell membrane</location>
        <topology evidence="9">Multi-pass membrane protein</topology>
    </subcellularLocation>
</comment>
<evidence type="ECO:0000256" key="8">
    <source>
        <dbReference type="ARBA" id="ARBA00023136"/>
    </source>
</evidence>
<keyword evidence="8 9" id="KW-0472">Membrane</keyword>
<protein>
    <recommendedName>
        <fullName evidence="9">Transport permease protein</fullName>
    </recommendedName>
</protein>
<sequence length="286" mass="33359">MKLGTNQIDDWEWEIKPSVGWFDFSIKKLFNHANLIWSFTKRDLQSSHKQTILGNFWLVFQPLITTIVYTLVFANIIKVSTDGMPPLLFYLTGNMLWSFFADSMFGSLYTFRTNAHILSKVYFPRIILPLSSVLVQAYKLGINLLFFILAVLFYQFFTNWEISFNYNLLAVPFLLAFMALYALALGSFSFILTTKYKDLENIIQLSMRLYMFVTPVFYPVSLVSKDLSWAFWFNPLTAIFESFRACYSSSEFWTTELLISLGSITIFSIVALLIFRKFESKFIEVL</sequence>
<dbReference type="Pfam" id="PF01061">
    <property type="entry name" value="ABC2_membrane"/>
    <property type="match status" value="1"/>
</dbReference>
<evidence type="ECO:0000313" key="11">
    <source>
        <dbReference type="EMBL" id="MDI9864155.1"/>
    </source>
</evidence>
<evidence type="ECO:0000256" key="3">
    <source>
        <dbReference type="ARBA" id="ARBA00022448"/>
    </source>
</evidence>
<dbReference type="InterPro" id="IPR013525">
    <property type="entry name" value="ABC2_TM"/>
</dbReference>